<evidence type="ECO:0000259" key="4">
    <source>
        <dbReference type="Pfam" id="PF07992"/>
    </source>
</evidence>
<dbReference type="EC" id="1.18.1.3" evidence="5"/>
<evidence type="ECO:0000256" key="3">
    <source>
        <dbReference type="ARBA" id="ARBA00022827"/>
    </source>
</evidence>
<proteinExistence type="predicted"/>
<keyword evidence="3" id="KW-0274">FAD</keyword>
<dbReference type="PANTHER" id="PTHR43429">
    <property type="entry name" value="PYRIDINE NUCLEOTIDE-DISULFIDE OXIDOREDUCTASE DOMAIN-CONTAINING"/>
    <property type="match status" value="1"/>
</dbReference>
<dbReference type="SUPFAM" id="SSF51905">
    <property type="entry name" value="FAD/NAD(P)-binding domain"/>
    <property type="match status" value="1"/>
</dbReference>
<comment type="cofactor">
    <cofactor evidence="1">
        <name>FAD</name>
        <dbReference type="ChEBI" id="CHEBI:57692"/>
    </cofactor>
</comment>
<dbReference type="InterPro" id="IPR036188">
    <property type="entry name" value="FAD/NAD-bd_sf"/>
</dbReference>
<dbReference type="Proteomes" id="UP000254879">
    <property type="component" value="Unassembled WGS sequence"/>
</dbReference>
<dbReference type="GO" id="GO:0008860">
    <property type="term" value="F:ferredoxin-NAD+ reductase activity"/>
    <property type="evidence" value="ECO:0007669"/>
    <property type="project" value="UniProtKB-EC"/>
</dbReference>
<dbReference type="Pfam" id="PF07992">
    <property type="entry name" value="Pyr_redox_2"/>
    <property type="match status" value="1"/>
</dbReference>
<dbReference type="PANTHER" id="PTHR43429:SF3">
    <property type="entry name" value="NITRITE REDUCTASE [NAD(P)H]"/>
    <property type="match status" value="1"/>
</dbReference>
<dbReference type="InterPro" id="IPR023753">
    <property type="entry name" value="FAD/NAD-binding_dom"/>
</dbReference>
<gene>
    <name evidence="5" type="primary">andAa</name>
    <name evidence="5" type="ORF">NCTC10815_00080</name>
</gene>
<dbReference type="Gene3D" id="3.50.50.60">
    <property type="entry name" value="FAD/NAD(P)-binding domain"/>
    <property type="match status" value="2"/>
</dbReference>
<evidence type="ECO:0000256" key="2">
    <source>
        <dbReference type="ARBA" id="ARBA00022630"/>
    </source>
</evidence>
<dbReference type="InterPro" id="IPR050260">
    <property type="entry name" value="FAD-bd_OxRdtase"/>
</dbReference>
<dbReference type="PRINTS" id="PR00411">
    <property type="entry name" value="PNDRDTASEI"/>
</dbReference>
<protein>
    <submittedName>
        <fullName evidence="5">Anthranilate 1,2-dioxygenase system ferredoxin--NAD(+) reductase component</fullName>
        <ecNumber evidence="5">1.18.1.3</ecNumber>
    </submittedName>
</protein>
<feature type="domain" description="FAD/NAD(P)-binding" evidence="4">
    <location>
        <begin position="9"/>
        <end position="132"/>
    </location>
</feature>
<keyword evidence="2" id="KW-0285">Flavoprotein</keyword>
<sequence>MNTKKETRADIALETKVTAIDREAKQIELGSGEKIGYGQLLLATGGEPNRIKGEPSDRVIAFRTFADYRHLRKLVKEQKHFIVVGGGYIGTEIAAALVQNGAEVTLVVSDEKLGSSMFPDQLASEYHQTFEKMA</sequence>
<dbReference type="AlphaFoldDB" id="A0A378MBD0"/>
<dbReference type="PRINTS" id="PR00368">
    <property type="entry name" value="FADPNR"/>
</dbReference>
<evidence type="ECO:0000313" key="6">
    <source>
        <dbReference type="Proteomes" id="UP000254879"/>
    </source>
</evidence>
<dbReference type="GO" id="GO:0051213">
    <property type="term" value="F:dioxygenase activity"/>
    <property type="evidence" value="ECO:0007669"/>
    <property type="project" value="UniProtKB-KW"/>
</dbReference>
<keyword evidence="5" id="KW-0560">Oxidoreductase</keyword>
<organism evidence="5 6">
    <name type="scientific">Listeria grayi</name>
    <name type="common">Listeria murrayi</name>
    <dbReference type="NCBI Taxonomy" id="1641"/>
    <lineage>
        <taxon>Bacteria</taxon>
        <taxon>Bacillati</taxon>
        <taxon>Bacillota</taxon>
        <taxon>Bacilli</taxon>
        <taxon>Bacillales</taxon>
        <taxon>Listeriaceae</taxon>
        <taxon>Listeria</taxon>
    </lineage>
</organism>
<evidence type="ECO:0000313" key="5">
    <source>
        <dbReference type="EMBL" id="STY42833.1"/>
    </source>
</evidence>
<accession>A0A378MBD0</accession>
<dbReference type="EMBL" id="UGPG01000001">
    <property type="protein sequence ID" value="STY42833.1"/>
    <property type="molecule type" value="Genomic_DNA"/>
</dbReference>
<name>A0A378MBD0_LISGR</name>
<reference evidence="5 6" key="1">
    <citation type="submission" date="2018-06" db="EMBL/GenBank/DDBJ databases">
        <authorList>
            <consortium name="Pathogen Informatics"/>
            <person name="Doyle S."/>
        </authorList>
    </citation>
    <scope>NUCLEOTIDE SEQUENCE [LARGE SCALE GENOMIC DNA]</scope>
    <source>
        <strain evidence="6">NCTC 10815</strain>
    </source>
</reference>
<keyword evidence="5" id="KW-0223">Dioxygenase</keyword>
<evidence type="ECO:0000256" key="1">
    <source>
        <dbReference type="ARBA" id="ARBA00001974"/>
    </source>
</evidence>